<dbReference type="EMBL" id="CP045892">
    <property type="protein sequence ID" value="QQP53162.1"/>
    <property type="molecule type" value="Genomic_DNA"/>
</dbReference>
<evidence type="ECO:0000313" key="1">
    <source>
        <dbReference type="EMBL" id="QQP53162.1"/>
    </source>
</evidence>
<dbReference type="Proteomes" id="UP000595437">
    <property type="component" value="Chromosome 3"/>
</dbReference>
<feature type="non-terminal residue" evidence="1">
    <location>
        <position position="52"/>
    </location>
</feature>
<evidence type="ECO:0000313" key="2">
    <source>
        <dbReference type="Proteomes" id="UP000595437"/>
    </source>
</evidence>
<reference evidence="2" key="1">
    <citation type="submission" date="2021-01" db="EMBL/GenBank/DDBJ databases">
        <title>Caligus Genome Assembly.</title>
        <authorList>
            <person name="Gallardo-Escarate C."/>
        </authorList>
    </citation>
    <scope>NUCLEOTIDE SEQUENCE [LARGE SCALE GENOMIC DNA]</scope>
</reference>
<sequence>MNRGTLNGKSGSGRTKKINQTIIKNLLKRNPTKSLSAVAKDLGIHKTIVSKE</sequence>
<name>A0A7T8KC38_CALRO</name>
<dbReference type="AlphaFoldDB" id="A0A7T8KC38"/>
<keyword evidence="2" id="KW-1185">Reference proteome</keyword>
<organism evidence="1 2">
    <name type="scientific">Caligus rogercresseyi</name>
    <name type="common">Sea louse</name>
    <dbReference type="NCBI Taxonomy" id="217165"/>
    <lineage>
        <taxon>Eukaryota</taxon>
        <taxon>Metazoa</taxon>
        <taxon>Ecdysozoa</taxon>
        <taxon>Arthropoda</taxon>
        <taxon>Crustacea</taxon>
        <taxon>Multicrustacea</taxon>
        <taxon>Hexanauplia</taxon>
        <taxon>Copepoda</taxon>
        <taxon>Siphonostomatoida</taxon>
        <taxon>Caligidae</taxon>
        <taxon>Caligus</taxon>
    </lineage>
</organism>
<accession>A0A7T8KC38</accession>
<protein>
    <submittedName>
        <fullName evidence="1">Uncharacterized protein</fullName>
    </submittedName>
</protein>
<gene>
    <name evidence="1" type="ORF">FKW44_005530</name>
</gene>
<proteinExistence type="predicted"/>